<feature type="chain" id="PRO_5046867412" description="Lipoprotein" evidence="1">
    <location>
        <begin position="26"/>
        <end position="178"/>
    </location>
</feature>
<gene>
    <name evidence="2" type="ORF">WKV53_26700</name>
</gene>
<evidence type="ECO:0000313" key="2">
    <source>
        <dbReference type="EMBL" id="MEK7954135.1"/>
    </source>
</evidence>
<proteinExistence type="predicted"/>
<dbReference type="RefSeq" id="WP_341407903.1">
    <property type="nucleotide sequence ID" value="NZ_JBBUKT010000016.1"/>
</dbReference>
<protein>
    <recommendedName>
        <fullName evidence="4">Lipoprotein</fullName>
    </recommendedName>
</protein>
<name>A0ABU9B5I9_9BACT</name>
<evidence type="ECO:0008006" key="4">
    <source>
        <dbReference type="Google" id="ProtNLM"/>
    </source>
</evidence>
<keyword evidence="1" id="KW-0732">Signal</keyword>
<comment type="caution">
    <text evidence="2">The sequence shown here is derived from an EMBL/GenBank/DDBJ whole genome shotgun (WGS) entry which is preliminary data.</text>
</comment>
<sequence>MPNYPRAVVALAIAVSALLTGCVTHDPPPQASKPVPADVDTWQKISTKSWQVPVYEKREKALQMLQGKDWRRINANQYYDLTTGPQPTSLKIDLLVSQQLYLVKGRGYGAAGGKIRFQPKTRELSVFLAAYNGEMLIPGMRWDVKDIPVIVALPSAPTKVHQSAEIGGDGISRFMDHD</sequence>
<dbReference type="Proteomes" id="UP001371305">
    <property type="component" value="Unassembled WGS sequence"/>
</dbReference>
<dbReference type="PROSITE" id="PS51257">
    <property type="entry name" value="PROKAR_LIPOPROTEIN"/>
    <property type="match status" value="1"/>
</dbReference>
<evidence type="ECO:0000256" key="1">
    <source>
        <dbReference type="SAM" id="SignalP"/>
    </source>
</evidence>
<accession>A0ABU9B5I9</accession>
<evidence type="ECO:0000313" key="3">
    <source>
        <dbReference type="Proteomes" id="UP001371305"/>
    </source>
</evidence>
<feature type="signal peptide" evidence="1">
    <location>
        <begin position="1"/>
        <end position="25"/>
    </location>
</feature>
<reference evidence="2 3" key="1">
    <citation type="submission" date="2024-04" db="EMBL/GenBank/DDBJ databases">
        <title>Luteolibacter sp. isolated from soil.</title>
        <authorList>
            <person name="An J."/>
        </authorList>
    </citation>
    <scope>NUCLEOTIDE SEQUENCE [LARGE SCALE GENOMIC DNA]</scope>
    <source>
        <strain evidence="2 3">Y139</strain>
    </source>
</reference>
<keyword evidence="3" id="KW-1185">Reference proteome</keyword>
<dbReference type="EMBL" id="JBBUKT010000016">
    <property type="protein sequence ID" value="MEK7954135.1"/>
    <property type="molecule type" value="Genomic_DNA"/>
</dbReference>
<organism evidence="2 3">
    <name type="scientific">Luteolibacter soli</name>
    <dbReference type="NCBI Taxonomy" id="3135280"/>
    <lineage>
        <taxon>Bacteria</taxon>
        <taxon>Pseudomonadati</taxon>
        <taxon>Verrucomicrobiota</taxon>
        <taxon>Verrucomicrobiia</taxon>
        <taxon>Verrucomicrobiales</taxon>
        <taxon>Verrucomicrobiaceae</taxon>
        <taxon>Luteolibacter</taxon>
    </lineage>
</organism>